<dbReference type="AlphaFoldDB" id="S9VK14"/>
<proteinExistence type="predicted"/>
<accession>S9VK14</accession>
<protein>
    <recommendedName>
        <fullName evidence="3">RanBP2-type domain-containing protein</fullName>
    </recommendedName>
</protein>
<evidence type="ECO:0008006" key="3">
    <source>
        <dbReference type="Google" id="ProtNLM"/>
    </source>
</evidence>
<keyword evidence="2" id="KW-1185">Reference proteome</keyword>
<organism evidence="1 2">
    <name type="scientific">Strigomonas culicis</name>
    <dbReference type="NCBI Taxonomy" id="28005"/>
    <lineage>
        <taxon>Eukaryota</taxon>
        <taxon>Discoba</taxon>
        <taxon>Euglenozoa</taxon>
        <taxon>Kinetoplastea</taxon>
        <taxon>Metakinetoplastina</taxon>
        <taxon>Trypanosomatida</taxon>
        <taxon>Trypanosomatidae</taxon>
        <taxon>Strigomonadinae</taxon>
        <taxon>Strigomonas</taxon>
    </lineage>
</organism>
<gene>
    <name evidence="1" type="ORF">STCU_07644</name>
</gene>
<dbReference type="EMBL" id="ATMH01007644">
    <property type="protein sequence ID" value="EPY23580.1"/>
    <property type="molecule type" value="Genomic_DNA"/>
</dbReference>
<sequence length="909" mass="100609">MRRPVLSCGANETRTSVSSRLLISSDKRLRQSFSLGSSFTLFQRGEYINSYVLWRWARSPNNALLNMLLCSRSNESAHRYIPTFHTTLFSSLTFNDASLSAAEASLFSGSAVSGFLCIQQLDRYVGAVEAPCRAVDSSLLQQLRLVRLMTTTAMSDNSLKVLGDRLSAALRGSQPLPKSVLSGLLRLPCHPTLLRVLVQHVLRLDQGKIEADAFEAVMHALLANDNFFRLETFVRMHEIVELLLHAVEAAPAPFDFVTIKWTPLMTKWARVYTKMFKGDLLYHLFQRLLRAVPEAEVKIPSSFYVYLLGAILDANIYATEKPSAGWDELLHVAQQALRLHGRSTRGLHALWIVVLKAALTMDPPRRACERLLQGYHACTAAERPAPISHDAFSQLTRHMCTAIGPSTLQRHDQRDANSSLEEARALVLSYSKLVLDREDVSFLWVVNAIAAISGALWERFGAAAHSLFAALLETLEKALAARDVAGFHVENNPPLARLMERFGIGQRAAFWWTCGCGYASPSSCSHCLECTQRRKAMWTCSACGSLHSAPCSGQRCHCGQMNPRLTAAIDRSRALCSSCGGVCDEGGACRACTARHGPQPAGLACTFCHAPLKAHMLHCPSCFMPAKGKKLSIWYCAACSGASLSSYSSCQRCGEKRKVGCFTAPFTPWQCGCGAACHPCQWSCRPCSSAGPRSPERVYTCAACGCVSSLKTTIVLQAGGWEIPVRLCDHCGETHPHDRATLQSPKLPRRCALCGTSVPLSHNFLNGGFYHCGVNQWVNENTPFQCTKCEHRDKKQFGYECRFCFSPRRELCEHASTFVWRCVCEAGADGTPCGHWNYSWSDHCTCCGHVRAQSEWECRARSFLWQCPLCHRENLPTDVYFCRHCKNGIQVPLPCQACGRSHLAHSCDV</sequence>
<evidence type="ECO:0000313" key="2">
    <source>
        <dbReference type="Proteomes" id="UP000015354"/>
    </source>
</evidence>
<reference evidence="1 2" key="1">
    <citation type="journal article" date="2013" name="PLoS ONE">
        <title>Predicting the Proteins of Angomonas deanei, Strigomonas culicis and Their Respective Endosymbionts Reveals New Aspects of the Trypanosomatidae Family.</title>
        <authorList>
            <person name="Motta M.C."/>
            <person name="Martins A.C."/>
            <person name="de Souza S.S."/>
            <person name="Catta-Preta C.M."/>
            <person name="Silva R."/>
            <person name="Klein C.C."/>
            <person name="de Almeida L.G."/>
            <person name="de Lima Cunha O."/>
            <person name="Ciapina L.P."/>
            <person name="Brocchi M."/>
            <person name="Colabardini A.C."/>
            <person name="de Araujo Lima B."/>
            <person name="Machado C.R."/>
            <person name="de Almeida Soares C.M."/>
            <person name="Probst C.M."/>
            <person name="de Menezes C.B."/>
            <person name="Thompson C.E."/>
            <person name="Bartholomeu D.C."/>
            <person name="Gradia D.F."/>
            <person name="Pavoni D.P."/>
            <person name="Grisard E.C."/>
            <person name="Fantinatti-Garboggini F."/>
            <person name="Marchini F.K."/>
            <person name="Rodrigues-Luiz G.F."/>
            <person name="Wagner G."/>
            <person name="Goldman G.H."/>
            <person name="Fietto J.L."/>
            <person name="Elias M.C."/>
            <person name="Goldman M.H."/>
            <person name="Sagot M.F."/>
            <person name="Pereira M."/>
            <person name="Stoco P.H."/>
            <person name="de Mendonca-Neto R.P."/>
            <person name="Teixeira S.M."/>
            <person name="Maciel T.E."/>
            <person name="de Oliveira Mendes T.A."/>
            <person name="Urmenyi T.P."/>
            <person name="de Souza W."/>
            <person name="Schenkman S."/>
            <person name="de Vasconcelos A.T."/>
        </authorList>
    </citation>
    <scope>NUCLEOTIDE SEQUENCE [LARGE SCALE GENOMIC DNA]</scope>
</reference>
<comment type="caution">
    <text evidence="1">The sequence shown here is derived from an EMBL/GenBank/DDBJ whole genome shotgun (WGS) entry which is preliminary data.</text>
</comment>
<dbReference type="OrthoDB" id="238521at2759"/>
<dbReference type="Proteomes" id="UP000015354">
    <property type="component" value="Unassembled WGS sequence"/>
</dbReference>
<name>S9VK14_9TRYP</name>
<evidence type="ECO:0000313" key="1">
    <source>
        <dbReference type="EMBL" id="EPY23580.1"/>
    </source>
</evidence>